<feature type="compositionally biased region" description="Acidic residues" evidence="1">
    <location>
        <begin position="128"/>
        <end position="138"/>
    </location>
</feature>
<proteinExistence type="predicted"/>
<accession>A0ABR2FTY0</accession>
<dbReference type="PANTHER" id="PTHR12847:SF9">
    <property type="entry name" value="NECAP-LIKE PROTEIN CG9132"/>
    <property type="match status" value="1"/>
</dbReference>
<organism evidence="2 3">
    <name type="scientific">Hibiscus sabdariffa</name>
    <name type="common">roselle</name>
    <dbReference type="NCBI Taxonomy" id="183260"/>
    <lineage>
        <taxon>Eukaryota</taxon>
        <taxon>Viridiplantae</taxon>
        <taxon>Streptophyta</taxon>
        <taxon>Embryophyta</taxon>
        <taxon>Tracheophyta</taxon>
        <taxon>Spermatophyta</taxon>
        <taxon>Magnoliopsida</taxon>
        <taxon>eudicotyledons</taxon>
        <taxon>Gunneridae</taxon>
        <taxon>Pentapetalae</taxon>
        <taxon>rosids</taxon>
        <taxon>malvids</taxon>
        <taxon>Malvales</taxon>
        <taxon>Malvaceae</taxon>
        <taxon>Malvoideae</taxon>
        <taxon>Hibiscus</taxon>
    </lineage>
</organism>
<feature type="compositionally biased region" description="Pro residues" evidence="1">
    <location>
        <begin position="63"/>
        <end position="72"/>
    </location>
</feature>
<dbReference type="PANTHER" id="PTHR12847">
    <property type="entry name" value="ATP-BINDING CASSETTE ABC TRANSPORTER-RELATED"/>
    <property type="match status" value="1"/>
</dbReference>
<evidence type="ECO:0000313" key="2">
    <source>
        <dbReference type="EMBL" id="KAK8587709.1"/>
    </source>
</evidence>
<comment type="caution">
    <text evidence="2">The sequence shown here is derived from an EMBL/GenBank/DDBJ whole genome shotgun (WGS) entry which is preliminary data.</text>
</comment>
<gene>
    <name evidence="2" type="ORF">V6N12_022192</name>
</gene>
<evidence type="ECO:0000313" key="3">
    <source>
        <dbReference type="Proteomes" id="UP001472677"/>
    </source>
</evidence>
<reference evidence="2 3" key="1">
    <citation type="journal article" date="2024" name="G3 (Bethesda)">
        <title>Genome assembly of Hibiscus sabdariffa L. provides insights into metabolisms of medicinal natural products.</title>
        <authorList>
            <person name="Kim T."/>
        </authorList>
    </citation>
    <scope>NUCLEOTIDE SEQUENCE [LARGE SCALE GENOMIC DNA]</scope>
    <source>
        <strain evidence="2">TK-2024</strain>
        <tissue evidence="2">Old leaves</tissue>
    </source>
</reference>
<feature type="region of interest" description="Disordered" evidence="1">
    <location>
        <begin position="25"/>
        <end position="144"/>
    </location>
</feature>
<evidence type="ECO:0000256" key="1">
    <source>
        <dbReference type="SAM" id="MobiDB-lite"/>
    </source>
</evidence>
<keyword evidence="3" id="KW-1185">Reference proteome</keyword>
<protein>
    <submittedName>
        <fullName evidence="2">Uncharacterized protein</fullName>
    </submittedName>
</protein>
<sequence length="144" mass="15305">MEQQFQNTSSIDYSLKEGETIVLQLKNTQRGGSSVKSKASELGMDKLSLADKGNQKDPILSIKPPPPPPGPLSPVGNTLKSPLSPVDTTGNSPTSSPQKRELEGTSEKKAPKSAEEHTDEQHGGEGQSTEDIEDDDFGDFQAAG</sequence>
<feature type="compositionally biased region" description="Polar residues" evidence="1">
    <location>
        <begin position="75"/>
        <end position="97"/>
    </location>
</feature>
<feature type="compositionally biased region" description="Polar residues" evidence="1">
    <location>
        <begin position="25"/>
        <end position="37"/>
    </location>
</feature>
<dbReference type="Proteomes" id="UP001472677">
    <property type="component" value="Unassembled WGS sequence"/>
</dbReference>
<feature type="compositionally biased region" description="Basic and acidic residues" evidence="1">
    <location>
        <begin position="98"/>
        <end position="123"/>
    </location>
</feature>
<dbReference type="EMBL" id="JBBPBM010000004">
    <property type="protein sequence ID" value="KAK8587709.1"/>
    <property type="molecule type" value="Genomic_DNA"/>
</dbReference>
<name>A0ABR2FTY0_9ROSI</name>